<evidence type="ECO:0000256" key="4">
    <source>
        <dbReference type="ARBA" id="ARBA00066388"/>
    </source>
</evidence>
<dbReference type="Gene3D" id="3.40.50.300">
    <property type="entry name" value="P-loop containing nucleotide triphosphate hydrolases"/>
    <property type="match status" value="1"/>
</dbReference>
<dbReference type="GO" id="GO:0005524">
    <property type="term" value="F:ATP binding"/>
    <property type="evidence" value="ECO:0007669"/>
    <property type="project" value="UniProtKB-KW"/>
</dbReference>
<name>A0A3S4RWV3_9ACTO</name>
<reference evidence="7 8" key="1">
    <citation type="submission" date="2018-12" db="EMBL/GenBank/DDBJ databases">
        <authorList>
            <consortium name="Pathogen Informatics"/>
        </authorList>
    </citation>
    <scope>NUCLEOTIDE SEQUENCE [LARGE SCALE GENOMIC DNA]</scope>
    <source>
        <strain evidence="7 8">NCTC11636</strain>
    </source>
</reference>
<organism evidence="7 8">
    <name type="scientific">Actinomyces howellii</name>
    <dbReference type="NCBI Taxonomy" id="52771"/>
    <lineage>
        <taxon>Bacteria</taxon>
        <taxon>Bacillati</taxon>
        <taxon>Actinomycetota</taxon>
        <taxon>Actinomycetes</taxon>
        <taxon>Actinomycetales</taxon>
        <taxon>Actinomycetaceae</taxon>
        <taxon>Actinomyces</taxon>
    </lineage>
</organism>
<dbReference type="PROSITE" id="PS50893">
    <property type="entry name" value="ABC_TRANSPORTER_2"/>
    <property type="match status" value="1"/>
</dbReference>
<dbReference type="InterPro" id="IPR003439">
    <property type="entry name" value="ABC_transporter-like_ATP-bd"/>
</dbReference>
<dbReference type="EMBL" id="LR134350">
    <property type="protein sequence ID" value="VEG28411.1"/>
    <property type="molecule type" value="Genomic_DNA"/>
</dbReference>
<feature type="domain" description="ABC transporter" evidence="6">
    <location>
        <begin position="5"/>
        <end position="233"/>
    </location>
</feature>
<dbReference type="AlphaFoldDB" id="A0A3S4RWV3"/>
<keyword evidence="2" id="KW-0547">Nucleotide-binding</keyword>
<dbReference type="RefSeq" id="WP_126382587.1">
    <property type="nucleotide sequence ID" value="NZ_LR134350.1"/>
</dbReference>
<dbReference type="InterPro" id="IPR050093">
    <property type="entry name" value="ABC_SmlMolc_Importer"/>
</dbReference>
<gene>
    <name evidence="7" type="primary">fbpC2</name>
    <name evidence="7" type="ORF">NCTC11636_01524</name>
</gene>
<dbReference type="Proteomes" id="UP000266895">
    <property type="component" value="Chromosome"/>
</dbReference>
<accession>A0A3S4RWV3</accession>
<keyword evidence="7" id="KW-0378">Hydrolase</keyword>
<sequence length="421" mass="42348">MSTGLSLRGLTVVYPGTTAVQDVDLDLADGEVLALLGASGSGKSSLLRAVAGLEDVASGQVRWDGRDVVTVPVHRRGFGLMFQDGQLFPFRDVGGNVAYGLAGTPRSSREAVVRRMLHLVGLPGFERRAVSTLSGGQAQRVALARALAPRPRLLLLDEPLSALDRALREQLATDVRTILREQGTTALYVTHDQDEAMTVADRVGIMEGGRLVRVDTPEGLWSDPGSAFVARFLGFGPLLAREEVVALGWGQAWARAAGRAAAGPGGRPGGPAAAGLGGRPGGPAAAGTGGSPEGSALLALAPGALSALAPGSRPDLPRARVTGVRLRRGDRLVEVDLPGPGATAVSSAAAATGSGGPAGSAEPEAATAPATPTAAATGVAGAPASRTATAVLAASAGAVEPGDQVALLLDADRTALVRSDP</sequence>
<dbReference type="InterPro" id="IPR003593">
    <property type="entry name" value="AAA+_ATPase"/>
</dbReference>
<dbReference type="InterPro" id="IPR027417">
    <property type="entry name" value="P-loop_NTPase"/>
</dbReference>
<dbReference type="SUPFAM" id="SSF52540">
    <property type="entry name" value="P-loop containing nucleoside triphosphate hydrolases"/>
    <property type="match status" value="1"/>
</dbReference>
<evidence type="ECO:0000256" key="5">
    <source>
        <dbReference type="SAM" id="MobiDB-lite"/>
    </source>
</evidence>
<evidence type="ECO:0000313" key="8">
    <source>
        <dbReference type="Proteomes" id="UP000266895"/>
    </source>
</evidence>
<dbReference type="OrthoDB" id="9802264at2"/>
<keyword evidence="8" id="KW-1185">Reference proteome</keyword>
<feature type="compositionally biased region" description="Low complexity" evidence="5">
    <location>
        <begin position="359"/>
        <end position="374"/>
    </location>
</feature>
<dbReference type="KEGG" id="ahw:NCTC11636_01524"/>
<proteinExistence type="predicted"/>
<dbReference type="PANTHER" id="PTHR42781">
    <property type="entry name" value="SPERMIDINE/PUTRESCINE IMPORT ATP-BINDING PROTEIN POTA"/>
    <property type="match status" value="1"/>
</dbReference>
<dbReference type="GO" id="GO:0016887">
    <property type="term" value="F:ATP hydrolysis activity"/>
    <property type="evidence" value="ECO:0007669"/>
    <property type="project" value="InterPro"/>
</dbReference>
<evidence type="ECO:0000313" key="7">
    <source>
        <dbReference type="EMBL" id="VEG28411.1"/>
    </source>
</evidence>
<feature type="region of interest" description="Disordered" evidence="5">
    <location>
        <begin position="335"/>
        <end position="374"/>
    </location>
</feature>
<dbReference type="PROSITE" id="PS00211">
    <property type="entry name" value="ABC_TRANSPORTER_1"/>
    <property type="match status" value="1"/>
</dbReference>
<evidence type="ECO:0000256" key="3">
    <source>
        <dbReference type="ARBA" id="ARBA00022840"/>
    </source>
</evidence>
<dbReference type="SMART" id="SM00382">
    <property type="entry name" value="AAA"/>
    <property type="match status" value="1"/>
</dbReference>
<evidence type="ECO:0000259" key="6">
    <source>
        <dbReference type="PROSITE" id="PS50893"/>
    </source>
</evidence>
<dbReference type="InterPro" id="IPR017871">
    <property type="entry name" value="ABC_transporter-like_CS"/>
</dbReference>
<dbReference type="GO" id="GO:0015418">
    <property type="term" value="F:ABC-type quaternary ammonium compound transporting activity"/>
    <property type="evidence" value="ECO:0007669"/>
    <property type="project" value="UniProtKB-EC"/>
</dbReference>
<dbReference type="Pfam" id="PF00005">
    <property type="entry name" value="ABC_tran"/>
    <property type="match status" value="1"/>
</dbReference>
<feature type="region of interest" description="Disordered" evidence="5">
    <location>
        <begin position="259"/>
        <end position="291"/>
    </location>
</feature>
<keyword evidence="1" id="KW-0813">Transport</keyword>
<dbReference type="FunFam" id="3.40.50.300:FF:000425">
    <property type="entry name" value="Probable ABC transporter, ATP-binding subunit"/>
    <property type="match status" value="1"/>
</dbReference>
<dbReference type="EC" id="7.6.2.9" evidence="4"/>
<protein>
    <recommendedName>
        <fullName evidence="4">ABC-type quaternary amine transporter</fullName>
        <ecNumber evidence="4">7.6.2.9</ecNumber>
    </recommendedName>
</protein>
<evidence type="ECO:0000256" key="1">
    <source>
        <dbReference type="ARBA" id="ARBA00022448"/>
    </source>
</evidence>
<keyword evidence="3 7" id="KW-0067">ATP-binding</keyword>
<feature type="compositionally biased region" description="Low complexity" evidence="5">
    <location>
        <begin position="338"/>
        <end position="352"/>
    </location>
</feature>
<evidence type="ECO:0000256" key="2">
    <source>
        <dbReference type="ARBA" id="ARBA00022741"/>
    </source>
</evidence>
<dbReference type="PANTHER" id="PTHR42781:SF4">
    <property type="entry name" value="SPERMIDINE_PUTRESCINE IMPORT ATP-BINDING PROTEIN POTA"/>
    <property type="match status" value="1"/>
</dbReference>